<organism evidence="1">
    <name type="scientific">marine metagenome</name>
    <dbReference type="NCBI Taxonomy" id="408172"/>
    <lineage>
        <taxon>unclassified sequences</taxon>
        <taxon>metagenomes</taxon>
        <taxon>ecological metagenomes</taxon>
    </lineage>
</organism>
<evidence type="ECO:0000313" key="1">
    <source>
        <dbReference type="EMBL" id="SUZ59628.1"/>
    </source>
</evidence>
<accession>A0A381P0D5</accession>
<reference evidence="1" key="1">
    <citation type="submission" date="2018-05" db="EMBL/GenBank/DDBJ databases">
        <authorList>
            <person name="Lanie J.A."/>
            <person name="Ng W.-L."/>
            <person name="Kazmierczak K.M."/>
            <person name="Andrzejewski T.M."/>
            <person name="Davidsen T.M."/>
            <person name="Wayne K.J."/>
            <person name="Tettelin H."/>
            <person name="Glass J.I."/>
            <person name="Rusch D."/>
            <person name="Podicherti R."/>
            <person name="Tsui H.-C.T."/>
            <person name="Winkler M.E."/>
        </authorList>
    </citation>
    <scope>NUCLEOTIDE SEQUENCE</scope>
</reference>
<sequence>MEAPVYYYESAIFSIIHTDWNRS</sequence>
<dbReference type="EMBL" id="UINC01000688">
    <property type="protein sequence ID" value="SUZ59628.1"/>
    <property type="molecule type" value="Genomic_DNA"/>
</dbReference>
<proteinExistence type="predicted"/>
<name>A0A381P0D5_9ZZZZ</name>
<protein>
    <submittedName>
        <fullName evidence="1">Uncharacterized protein</fullName>
    </submittedName>
</protein>
<dbReference type="AlphaFoldDB" id="A0A381P0D5"/>
<gene>
    <name evidence="1" type="ORF">METZ01_LOCUS12482</name>
</gene>